<protein>
    <submittedName>
        <fullName evidence="2">Uncharacterized protein</fullName>
    </submittedName>
</protein>
<sequence>MVGTSTSFTKEKAPCGRQVKGSRHHDEDSSGMVFDDVNFACGCRTIQHQFHDGSCRTRVIRHDGRMLLNQLSAEHAE</sequence>
<reference evidence="3" key="1">
    <citation type="journal article" date="2019" name="Int. J. Syst. Evol. Microbiol.">
        <title>The Global Catalogue of Microorganisms (GCM) 10K type strain sequencing project: providing services to taxonomists for standard genome sequencing and annotation.</title>
        <authorList>
            <consortium name="The Broad Institute Genomics Platform"/>
            <consortium name="The Broad Institute Genome Sequencing Center for Infectious Disease"/>
            <person name="Wu L."/>
            <person name="Ma J."/>
        </authorList>
    </citation>
    <scope>NUCLEOTIDE SEQUENCE [LARGE SCALE GENOMIC DNA]</scope>
    <source>
        <strain evidence="3">JCM 12165</strain>
    </source>
</reference>
<gene>
    <name evidence="2" type="ORF">ACFSCY_17325</name>
</gene>
<comment type="caution">
    <text evidence="2">The sequence shown here is derived from an EMBL/GenBank/DDBJ whole genome shotgun (WGS) entry which is preliminary data.</text>
</comment>
<keyword evidence="3" id="KW-1185">Reference proteome</keyword>
<dbReference type="EMBL" id="JBHUCP010000010">
    <property type="protein sequence ID" value="MFD1531200.1"/>
    <property type="molecule type" value="Genomic_DNA"/>
</dbReference>
<evidence type="ECO:0000313" key="2">
    <source>
        <dbReference type="EMBL" id="MFD1531200.1"/>
    </source>
</evidence>
<feature type="region of interest" description="Disordered" evidence="1">
    <location>
        <begin position="1"/>
        <end position="28"/>
    </location>
</feature>
<accession>A0ABW4FLL8</accession>
<evidence type="ECO:0000313" key="3">
    <source>
        <dbReference type="Proteomes" id="UP001597145"/>
    </source>
</evidence>
<dbReference type="Proteomes" id="UP001597145">
    <property type="component" value="Unassembled WGS sequence"/>
</dbReference>
<proteinExistence type="predicted"/>
<dbReference type="RefSeq" id="WP_343973746.1">
    <property type="nucleotide sequence ID" value="NZ_BAAAJG010000004.1"/>
</dbReference>
<name>A0ABW4FLL8_9PSEU</name>
<organism evidence="2 3">
    <name type="scientific">Pseudonocardia aurantiaca</name>
    <dbReference type="NCBI Taxonomy" id="75290"/>
    <lineage>
        <taxon>Bacteria</taxon>
        <taxon>Bacillati</taxon>
        <taxon>Actinomycetota</taxon>
        <taxon>Actinomycetes</taxon>
        <taxon>Pseudonocardiales</taxon>
        <taxon>Pseudonocardiaceae</taxon>
        <taxon>Pseudonocardia</taxon>
    </lineage>
</organism>
<evidence type="ECO:0000256" key="1">
    <source>
        <dbReference type="SAM" id="MobiDB-lite"/>
    </source>
</evidence>